<dbReference type="RefSeq" id="WP_091181340.1">
    <property type="nucleotide sequence ID" value="NZ_FNRY01000001.1"/>
</dbReference>
<dbReference type="STRING" id="640635.SAMN04489806_1213"/>
<dbReference type="PANTHER" id="PTHR39328:SF1">
    <property type="entry name" value="BLL2871 PROTEIN"/>
    <property type="match status" value="1"/>
</dbReference>
<dbReference type="Gene3D" id="3.60.20.10">
    <property type="entry name" value="Glutamine Phosphoribosylpyrophosphate, subunit 1, domain 1"/>
    <property type="match status" value="1"/>
</dbReference>
<dbReference type="InterPro" id="IPR029055">
    <property type="entry name" value="Ntn_hydrolases_N"/>
</dbReference>
<keyword evidence="2" id="KW-1185">Reference proteome</keyword>
<accession>A0A1H4KL44</accession>
<dbReference type="EMBL" id="FNRY01000001">
    <property type="protein sequence ID" value="SEB59240.1"/>
    <property type="molecule type" value="Genomic_DNA"/>
</dbReference>
<dbReference type="GO" id="GO:0016787">
    <property type="term" value="F:hydrolase activity"/>
    <property type="evidence" value="ECO:0007669"/>
    <property type="project" value="UniProtKB-KW"/>
</dbReference>
<protein>
    <submittedName>
        <fullName evidence="1">Uncharacterized conserved protein, Ntn-hydrolase superfamily</fullName>
    </submittedName>
</protein>
<reference evidence="1 2" key="1">
    <citation type="submission" date="2016-10" db="EMBL/GenBank/DDBJ databases">
        <authorList>
            <person name="de Groot N.N."/>
        </authorList>
    </citation>
    <scope>NUCLEOTIDE SEQUENCE [LARGE SCALE GENOMIC DNA]</scope>
    <source>
        <strain evidence="1 2">DSM 21799</strain>
    </source>
</reference>
<dbReference type="SUPFAM" id="SSF56235">
    <property type="entry name" value="N-terminal nucleophile aminohydrolases (Ntn hydrolases)"/>
    <property type="match status" value="1"/>
</dbReference>
<dbReference type="OrthoDB" id="9790012at2"/>
<gene>
    <name evidence="1" type="ORF">SAMN04489806_1213</name>
</gene>
<organism evidence="1 2">
    <name type="scientific">Paramicrobacterium humi</name>
    <dbReference type="NCBI Taxonomy" id="640635"/>
    <lineage>
        <taxon>Bacteria</taxon>
        <taxon>Bacillati</taxon>
        <taxon>Actinomycetota</taxon>
        <taxon>Actinomycetes</taxon>
        <taxon>Micrococcales</taxon>
        <taxon>Microbacteriaceae</taxon>
        <taxon>Paramicrobacterium</taxon>
    </lineage>
</organism>
<dbReference type="PANTHER" id="PTHR39328">
    <property type="entry name" value="BLL2871 PROTEIN"/>
    <property type="match status" value="1"/>
</dbReference>
<evidence type="ECO:0000313" key="2">
    <source>
        <dbReference type="Proteomes" id="UP000199183"/>
    </source>
</evidence>
<name>A0A1H4KL44_9MICO</name>
<dbReference type="InterPro" id="IPR010430">
    <property type="entry name" value="DUF1028"/>
</dbReference>
<dbReference type="AlphaFoldDB" id="A0A1H4KL44"/>
<keyword evidence="1" id="KW-0378">Hydrolase</keyword>
<sequence length="217" mass="22474">MTYTALAVDVENRLVGAATASFSLAVGNAVIATAPGIGAVASQAYTNRMLRAHVLDRLRVGDSPAQAITRIPEWDDDAARRQVAVIDLHGRSAAHTGAGCSEWAGSLSGDGAVVVGNLLAGPAVLDAMLAALENRAPVGDEEALPPGAAFARRLLRALDAGEAAGGDRRGRQSAAIQVAPFADSVAWPPERSVDLRVDDSPDPLTELHRLLSRQFAG</sequence>
<dbReference type="Proteomes" id="UP000199183">
    <property type="component" value="Unassembled WGS sequence"/>
</dbReference>
<dbReference type="Pfam" id="PF06267">
    <property type="entry name" value="DUF1028"/>
    <property type="match status" value="1"/>
</dbReference>
<proteinExistence type="predicted"/>
<evidence type="ECO:0000313" key="1">
    <source>
        <dbReference type="EMBL" id="SEB59240.1"/>
    </source>
</evidence>